<accession>A0ABV6B5H3</accession>
<keyword evidence="1" id="KW-0285">Flavoprotein</keyword>
<dbReference type="Proteomes" id="UP001589733">
    <property type="component" value="Unassembled WGS sequence"/>
</dbReference>
<protein>
    <submittedName>
        <fullName evidence="5">FAD-dependent oxidoreductase</fullName>
    </submittedName>
</protein>
<dbReference type="PRINTS" id="PR00368">
    <property type="entry name" value="FADPNR"/>
</dbReference>
<evidence type="ECO:0000313" key="5">
    <source>
        <dbReference type="EMBL" id="MFB9994945.1"/>
    </source>
</evidence>
<gene>
    <name evidence="5" type="ORF">ACFFLM_23630</name>
</gene>
<reference evidence="5 6" key="1">
    <citation type="submission" date="2024-09" db="EMBL/GenBank/DDBJ databases">
        <authorList>
            <person name="Sun Q."/>
            <person name="Mori K."/>
        </authorList>
    </citation>
    <scope>NUCLEOTIDE SEQUENCE [LARGE SCALE GENOMIC DNA]</scope>
    <source>
        <strain evidence="5 6">JCM 13503</strain>
    </source>
</reference>
<dbReference type="PRINTS" id="PR00469">
    <property type="entry name" value="PNDRDTASEII"/>
</dbReference>
<evidence type="ECO:0000256" key="1">
    <source>
        <dbReference type="ARBA" id="ARBA00022630"/>
    </source>
</evidence>
<evidence type="ECO:0000313" key="6">
    <source>
        <dbReference type="Proteomes" id="UP001589733"/>
    </source>
</evidence>
<proteinExistence type="predicted"/>
<dbReference type="InterPro" id="IPR023753">
    <property type="entry name" value="FAD/NAD-binding_dom"/>
</dbReference>
<dbReference type="SUPFAM" id="SSF51905">
    <property type="entry name" value="FAD/NAD(P)-binding domain"/>
    <property type="match status" value="1"/>
</dbReference>
<name>A0ABV6B5H3_9DEIO</name>
<dbReference type="PANTHER" id="PTHR48105">
    <property type="entry name" value="THIOREDOXIN REDUCTASE 1-RELATED-RELATED"/>
    <property type="match status" value="1"/>
</dbReference>
<comment type="caution">
    <text evidence="5">The sequence shown here is derived from an EMBL/GenBank/DDBJ whole genome shotgun (WGS) entry which is preliminary data.</text>
</comment>
<dbReference type="Gene3D" id="3.40.50.2300">
    <property type="match status" value="1"/>
</dbReference>
<dbReference type="InterPro" id="IPR011006">
    <property type="entry name" value="CheY-like_superfamily"/>
</dbReference>
<dbReference type="EMBL" id="JBHLYR010000073">
    <property type="protein sequence ID" value="MFB9994945.1"/>
    <property type="molecule type" value="Genomic_DNA"/>
</dbReference>
<keyword evidence="3" id="KW-0597">Phosphoprotein</keyword>
<dbReference type="SMART" id="SM00448">
    <property type="entry name" value="REC"/>
    <property type="match status" value="1"/>
</dbReference>
<evidence type="ECO:0000256" key="3">
    <source>
        <dbReference type="PROSITE-ProRule" id="PRU00169"/>
    </source>
</evidence>
<dbReference type="InterPro" id="IPR036188">
    <property type="entry name" value="FAD/NAD-bd_sf"/>
</dbReference>
<keyword evidence="6" id="KW-1185">Reference proteome</keyword>
<dbReference type="Pfam" id="PF07992">
    <property type="entry name" value="Pyr_redox_2"/>
    <property type="match status" value="1"/>
</dbReference>
<evidence type="ECO:0000256" key="2">
    <source>
        <dbReference type="ARBA" id="ARBA00023002"/>
    </source>
</evidence>
<feature type="modified residue" description="4-aspartylphosphate" evidence="3">
    <location>
        <position position="66"/>
    </location>
</feature>
<evidence type="ECO:0000259" key="4">
    <source>
        <dbReference type="PROSITE" id="PS50110"/>
    </source>
</evidence>
<dbReference type="InterPro" id="IPR001789">
    <property type="entry name" value="Sig_transdc_resp-reg_receiver"/>
</dbReference>
<dbReference type="InterPro" id="IPR050097">
    <property type="entry name" value="Ferredoxin-NADP_redctase_2"/>
</dbReference>
<dbReference type="Pfam" id="PF00072">
    <property type="entry name" value="Response_reg"/>
    <property type="match status" value="1"/>
</dbReference>
<keyword evidence="2" id="KW-0560">Oxidoreductase</keyword>
<dbReference type="SUPFAM" id="SSF52172">
    <property type="entry name" value="CheY-like"/>
    <property type="match status" value="1"/>
</dbReference>
<dbReference type="PROSITE" id="PS50110">
    <property type="entry name" value="RESPONSE_REGULATORY"/>
    <property type="match status" value="1"/>
</dbReference>
<dbReference type="RefSeq" id="WP_380016396.1">
    <property type="nucleotide sequence ID" value="NZ_JBHLYR010000073.1"/>
</dbReference>
<dbReference type="Gene3D" id="3.50.50.60">
    <property type="entry name" value="FAD/NAD(P)-binding domain"/>
    <property type="match status" value="2"/>
</dbReference>
<organism evidence="5 6">
    <name type="scientific">Deinococcus oregonensis</name>
    <dbReference type="NCBI Taxonomy" id="1805970"/>
    <lineage>
        <taxon>Bacteria</taxon>
        <taxon>Thermotogati</taxon>
        <taxon>Deinococcota</taxon>
        <taxon>Deinococci</taxon>
        <taxon>Deinococcales</taxon>
        <taxon>Deinococcaceae</taxon>
        <taxon>Deinococcus</taxon>
    </lineage>
</organism>
<sequence>MDIQIPNPVILVVDDDPEVLRAVTRDLRRRYAQTYRILRAESGEQALAALAELQERGDAVALLLSDQRMPQLNGVEFLAKAALLFPEAKRALLTAYADTDAAIKAINESRVHYYLTKPWDPPEEELYPVIDDLLDDWRGEYKPGYGGLKVVGDRWSSEAHELRDFLARNGVPYTFHDLDTSSEAHTLMGEAAEALPLVILPGGERLAGATVAALAAQLGLGRSASRPFYDLAIVGAGPAGLAAAVYGASEGLTTVLIEREAPGGQAGTSSRIENYLGFPAGLSGGDLARRGVAQAEKFGVELLTPVKVESLRVEGQYKYLQLAGGAEIGCHALILATGVSWQKLPAPGAERFAGRGIYYGAARSEAVNCRGEEVYIVGAGNSAGQAAMYFSQYAARVVMLVRGAHLEAKMSQYLVEQLRRTPTIEVRLHAEVVACHGDDHLEGVTVLDRATGVSQDAATQFLFSFIGAAPQTAWLDGVVAKDPRGFVLAGDDLPEEARAAWPLARAPYPLETSVPGIFAVGDLRASSVKRVASAVGEGSVTVSFVHQHLASL</sequence>
<feature type="domain" description="Response regulatory" evidence="4">
    <location>
        <begin position="9"/>
        <end position="132"/>
    </location>
</feature>